<evidence type="ECO:0000256" key="1">
    <source>
        <dbReference type="SAM" id="MobiDB-lite"/>
    </source>
</evidence>
<accession>A0AAW1MJ49</accession>
<evidence type="ECO:0000259" key="2">
    <source>
        <dbReference type="Pfam" id="PF21787"/>
    </source>
</evidence>
<evidence type="ECO:0000313" key="4">
    <source>
        <dbReference type="EMBL" id="KAK9746452.1"/>
    </source>
</evidence>
<dbReference type="EMBL" id="JASPKY010000039">
    <property type="protein sequence ID" value="KAK9746452.1"/>
    <property type="molecule type" value="Genomic_DNA"/>
</dbReference>
<feature type="domain" description="Transposable element P transposase-like RNase H" evidence="2">
    <location>
        <begin position="261"/>
        <end position="335"/>
    </location>
</feature>
<organism evidence="4 5">
    <name type="scientific">Popillia japonica</name>
    <name type="common">Japanese beetle</name>
    <dbReference type="NCBI Taxonomy" id="7064"/>
    <lineage>
        <taxon>Eukaryota</taxon>
        <taxon>Metazoa</taxon>
        <taxon>Ecdysozoa</taxon>
        <taxon>Arthropoda</taxon>
        <taxon>Hexapoda</taxon>
        <taxon>Insecta</taxon>
        <taxon>Pterygota</taxon>
        <taxon>Neoptera</taxon>
        <taxon>Endopterygota</taxon>
        <taxon>Coleoptera</taxon>
        <taxon>Polyphaga</taxon>
        <taxon>Scarabaeiformia</taxon>
        <taxon>Scarabaeidae</taxon>
        <taxon>Rutelinae</taxon>
        <taxon>Popillia</taxon>
    </lineage>
</organism>
<sequence>MTMKLRVTAPETSYKCGLSLIMGKAGCAVLGYFGPNKKLKKIVFPKCYLPAPIKFKETEAELSERDNSVWLEHSYYVKESNSAEDTLQITCCELPDDRPGPSDDRPGPSGEQYKAHLSPVGDIVHTTSTPSVLLEVTSTQKRSPKTKYLYSKISLYKRKYAIQRRKTETYQQRLANAKKYSDSIVFAKLTNALNVTSRQFFKSQIECSKKKLHGRRFTTDDKITALALFKQTGSGYKFLSEMFALPSRVTIMKLLNDTPIGPGLNSSIIEGLTEMAKTLKALDKYCILTFDEMSIMPHLTYNKHKDEIEGFECCANDVRTTKIADHAQVFMLRGHHNKTNKRTDHSNTFSRFYYCGHTELKLVGFKTLIPRSINQDPLENFFGRIRQRGVRYTNPTCSAFNGFYKSLLVKNLLAKQSVGANCEEDGCDILLTLKKFISANTNKQKQAAPRPTEYTTFQLPEDMNTLKPLQESALAYVATEYTTFQLPEDMNTLKPLQESALAYVAGYIIKHYLKLSNCNICISNVLNKDAPFSFHDFIMEKEIGGALLFRLKYCKKELFQNFVKMYNIIIMEKEIGGALLFRLKYCKKELFQNFVKMYNIIMYILKNHIHSPNLLKSINQTLSVNIKFGFSHCVHYRKLEVILPEKFATLMIFNYVKGVNSIIAGRDTRPLPDNASMLIIAGRDTRPLPDNASMLYKEAKHIYSKRK</sequence>
<evidence type="ECO:0000259" key="3">
    <source>
        <dbReference type="Pfam" id="PF21789"/>
    </source>
</evidence>
<evidence type="ECO:0000313" key="5">
    <source>
        <dbReference type="Proteomes" id="UP001458880"/>
    </source>
</evidence>
<protein>
    <submittedName>
        <fullName evidence="4">Transposase protein</fullName>
    </submittedName>
</protein>
<feature type="domain" description="Transposable element P transposase-like RNase H C-terminal" evidence="3">
    <location>
        <begin position="373"/>
        <end position="405"/>
    </location>
</feature>
<dbReference type="InterPro" id="IPR048367">
    <property type="entry name" value="TNP-like_RNaseH_C"/>
</dbReference>
<comment type="caution">
    <text evidence="4">The sequence shown here is derived from an EMBL/GenBank/DDBJ whole genome shotgun (WGS) entry which is preliminary data.</text>
</comment>
<dbReference type="Proteomes" id="UP001458880">
    <property type="component" value="Unassembled WGS sequence"/>
</dbReference>
<feature type="region of interest" description="Disordered" evidence="1">
    <location>
        <begin position="93"/>
        <end position="115"/>
    </location>
</feature>
<reference evidence="4 5" key="1">
    <citation type="journal article" date="2024" name="BMC Genomics">
        <title>De novo assembly and annotation of Popillia japonica's genome with initial clues to its potential as an invasive pest.</title>
        <authorList>
            <person name="Cucini C."/>
            <person name="Boschi S."/>
            <person name="Funari R."/>
            <person name="Cardaioli E."/>
            <person name="Iannotti N."/>
            <person name="Marturano G."/>
            <person name="Paoli F."/>
            <person name="Bruttini M."/>
            <person name="Carapelli A."/>
            <person name="Frati F."/>
            <person name="Nardi F."/>
        </authorList>
    </citation>
    <scope>NUCLEOTIDE SEQUENCE [LARGE SCALE GENOMIC DNA]</scope>
    <source>
        <strain evidence="4">DMR45628</strain>
    </source>
</reference>
<dbReference type="Pfam" id="PF21789">
    <property type="entry name" value="TNP-like_RNaseH_C"/>
    <property type="match status" value="1"/>
</dbReference>
<dbReference type="InterPro" id="IPR048365">
    <property type="entry name" value="TNP-like_RNaseH_N"/>
</dbReference>
<dbReference type="Pfam" id="PF21787">
    <property type="entry name" value="TNP-like_RNaseH_N"/>
    <property type="match status" value="1"/>
</dbReference>
<keyword evidence="5" id="KW-1185">Reference proteome</keyword>
<gene>
    <name evidence="4" type="ORF">QE152_g6009</name>
</gene>
<name>A0AAW1MJ49_POPJA</name>
<proteinExistence type="predicted"/>
<dbReference type="AlphaFoldDB" id="A0AAW1MJ49"/>
<feature type="compositionally biased region" description="Basic and acidic residues" evidence="1">
    <location>
        <begin position="95"/>
        <end position="106"/>
    </location>
</feature>